<dbReference type="GO" id="GO:0005886">
    <property type="term" value="C:plasma membrane"/>
    <property type="evidence" value="ECO:0007669"/>
    <property type="project" value="UniProtKB-SubCell"/>
</dbReference>
<dbReference type="STRING" id="630515.SAMN04489812_0810"/>
<evidence type="ECO:0000256" key="3">
    <source>
        <dbReference type="ARBA" id="ARBA00022989"/>
    </source>
</evidence>
<feature type="transmembrane region" description="Helical" evidence="5">
    <location>
        <begin position="84"/>
        <end position="106"/>
    </location>
</feature>
<evidence type="ECO:0000313" key="7">
    <source>
        <dbReference type="EMBL" id="SDS07659.1"/>
    </source>
</evidence>
<feature type="transmembrane region" description="Helical" evidence="5">
    <location>
        <begin position="331"/>
        <end position="351"/>
    </location>
</feature>
<feature type="transmembrane region" description="Helical" evidence="5">
    <location>
        <begin position="301"/>
        <end position="319"/>
    </location>
</feature>
<feature type="transmembrane region" description="Helical" evidence="5">
    <location>
        <begin position="210"/>
        <end position="228"/>
    </location>
</feature>
<feature type="transmembrane region" description="Helical" evidence="5">
    <location>
        <begin position="57"/>
        <end position="78"/>
    </location>
</feature>
<dbReference type="Gene3D" id="1.20.1250.20">
    <property type="entry name" value="MFS general substrate transporter like domains"/>
    <property type="match status" value="1"/>
</dbReference>
<evidence type="ECO:0000256" key="2">
    <source>
        <dbReference type="ARBA" id="ARBA00022692"/>
    </source>
</evidence>
<dbReference type="GO" id="GO:0022857">
    <property type="term" value="F:transmembrane transporter activity"/>
    <property type="evidence" value="ECO:0007669"/>
    <property type="project" value="InterPro"/>
</dbReference>
<evidence type="ECO:0000256" key="5">
    <source>
        <dbReference type="SAM" id="Phobius"/>
    </source>
</evidence>
<comment type="subcellular location">
    <subcellularLocation>
        <location evidence="1">Cell membrane</location>
        <topology evidence="1">Multi-pass membrane protein</topology>
    </subcellularLocation>
</comment>
<reference evidence="7 8" key="1">
    <citation type="submission" date="2016-10" db="EMBL/GenBank/DDBJ databases">
        <authorList>
            <person name="de Groot N.N."/>
        </authorList>
    </citation>
    <scope>NUCLEOTIDE SEQUENCE [LARGE SCALE GENOMIC DNA]</scope>
    <source>
        <strain evidence="7 8">DSM 21800</strain>
    </source>
</reference>
<feature type="domain" description="Major facilitator superfamily (MFS) profile" evidence="6">
    <location>
        <begin position="263"/>
        <end position="460"/>
    </location>
</feature>
<keyword evidence="8" id="KW-1185">Reference proteome</keyword>
<evidence type="ECO:0000313" key="8">
    <source>
        <dbReference type="Proteomes" id="UP000199103"/>
    </source>
</evidence>
<sequence length="460" mass="46816">MLPTVSIGRTGLAADNPGCDDHPEMTNLGDEAAEHDLGSGLRAYGRLLRYRPAASPFLTAVVARLAIAMAPLGLLVLVESERNAYGIAGVVTGAFAIGCAIGTPFWGRMMDRAGQVRILLPTALSSAALLAGDALATVAGAPLAVLIMMAGLAGVAFPPISPAIRTAWRVVFPNPASRRVAFALDATAVELLFVLGPLLLSALLALSSPVVPVLVAAGCMAAGGVGYCRTAAARRSRPARNQPQTQSSDTGIPVRHHRSAITVPGVAAVLGVMLAMSIGFGQLDTSLAGTAGELLGGTDRVGILFTAIAGGSTVGGLIFGARNWRLPERQAVMITTGTFSVLLVGIALMVGSGKPPLWLLLPLLFGTGLTIAPTLIMQQGLLDQLTPSNRLNEAQSMLSSVTQVGAAVGTALAGVLIDSRGLGWSFSGAAIAVGASCLVAIGCQRSWARLTAAGTVPARV</sequence>
<accession>A0A1H1PAK9</accession>
<feature type="transmembrane region" description="Helical" evidence="5">
    <location>
        <begin position="357"/>
        <end position="376"/>
    </location>
</feature>
<evidence type="ECO:0000259" key="6">
    <source>
        <dbReference type="PROSITE" id="PS50850"/>
    </source>
</evidence>
<feature type="transmembrane region" description="Helical" evidence="5">
    <location>
        <begin position="180"/>
        <end position="204"/>
    </location>
</feature>
<organism evidence="7 8">
    <name type="scientific">Microlunatus soli</name>
    <dbReference type="NCBI Taxonomy" id="630515"/>
    <lineage>
        <taxon>Bacteria</taxon>
        <taxon>Bacillati</taxon>
        <taxon>Actinomycetota</taxon>
        <taxon>Actinomycetes</taxon>
        <taxon>Propionibacteriales</taxon>
        <taxon>Propionibacteriaceae</taxon>
        <taxon>Microlunatus</taxon>
    </lineage>
</organism>
<dbReference type="SUPFAM" id="SSF103473">
    <property type="entry name" value="MFS general substrate transporter"/>
    <property type="match status" value="1"/>
</dbReference>
<dbReference type="AlphaFoldDB" id="A0A1H1PAK9"/>
<keyword evidence="4 5" id="KW-0472">Membrane</keyword>
<evidence type="ECO:0000256" key="1">
    <source>
        <dbReference type="ARBA" id="ARBA00004651"/>
    </source>
</evidence>
<dbReference type="PANTHER" id="PTHR23542">
    <property type="match status" value="1"/>
</dbReference>
<dbReference type="Pfam" id="PF07690">
    <property type="entry name" value="MFS_1"/>
    <property type="match status" value="1"/>
</dbReference>
<name>A0A1H1PAK9_9ACTN</name>
<dbReference type="InterPro" id="IPR011701">
    <property type="entry name" value="MFS"/>
</dbReference>
<dbReference type="Proteomes" id="UP000199103">
    <property type="component" value="Chromosome I"/>
</dbReference>
<keyword evidence="3 5" id="KW-1133">Transmembrane helix</keyword>
<protein>
    <submittedName>
        <fullName evidence="7">Predicted arabinose efflux permease, MFS family</fullName>
    </submittedName>
</protein>
<feature type="transmembrane region" description="Helical" evidence="5">
    <location>
        <begin position="261"/>
        <end position="281"/>
    </location>
</feature>
<feature type="transmembrane region" description="Helical" evidence="5">
    <location>
        <begin position="397"/>
        <end position="417"/>
    </location>
</feature>
<dbReference type="PANTHER" id="PTHR23542:SF1">
    <property type="entry name" value="MAJOR FACILITATOR SUPERFAMILY (MFS) PROFILE DOMAIN-CONTAINING PROTEIN"/>
    <property type="match status" value="1"/>
</dbReference>
<feature type="transmembrane region" description="Helical" evidence="5">
    <location>
        <begin position="423"/>
        <end position="443"/>
    </location>
</feature>
<dbReference type="InterPro" id="IPR020846">
    <property type="entry name" value="MFS_dom"/>
</dbReference>
<dbReference type="InterPro" id="IPR036259">
    <property type="entry name" value="MFS_trans_sf"/>
</dbReference>
<evidence type="ECO:0000256" key="4">
    <source>
        <dbReference type="ARBA" id="ARBA00023136"/>
    </source>
</evidence>
<feature type="transmembrane region" description="Helical" evidence="5">
    <location>
        <begin position="145"/>
        <end position="168"/>
    </location>
</feature>
<dbReference type="EMBL" id="LT629772">
    <property type="protein sequence ID" value="SDS07659.1"/>
    <property type="molecule type" value="Genomic_DNA"/>
</dbReference>
<proteinExistence type="predicted"/>
<keyword evidence="2 5" id="KW-0812">Transmembrane</keyword>
<gene>
    <name evidence="7" type="ORF">SAMN04489812_0810</name>
</gene>
<dbReference type="PROSITE" id="PS50850">
    <property type="entry name" value="MFS"/>
    <property type="match status" value="1"/>
</dbReference>